<dbReference type="InterPro" id="IPR035986">
    <property type="entry name" value="PKD_dom_sf"/>
</dbReference>
<dbReference type="CDD" id="cd00146">
    <property type="entry name" value="PKD"/>
    <property type="match status" value="3"/>
</dbReference>
<dbReference type="RefSeq" id="WP_161818369.1">
    <property type="nucleotide sequence ID" value="NZ_JAACJS010000012.1"/>
</dbReference>
<accession>A0ABW9ZU99</accession>
<feature type="domain" description="PKD" evidence="2">
    <location>
        <begin position="603"/>
        <end position="685"/>
    </location>
</feature>
<evidence type="ECO:0000313" key="4">
    <source>
        <dbReference type="Proteomes" id="UP000753802"/>
    </source>
</evidence>
<dbReference type="Pfam" id="PF13585">
    <property type="entry name" value="CHU_C"/>
    <property type="match status" value="1"/>
</dbReference>
<comment type="caution">
    <text evidence="3">The sequence shown here is derived from an EMBL/GenBank/DDBJ whole genome shotgun (WGS) entry which is preliminary data.</text>
</comment>
<keyword evidence="4" id="KW-1185">Reference proteome</keyword>
<dbReference type="PANTHER" id="PTHR46534">
    <property type="entry name" value="IGGFC_BINDING DOMAIN-CONTAINING PROTEIN"/>
    <property type="match status" value="1"/>
</dbReference>
<dbReference type="SMART" id="SM00089">
    <property type="entry name" value="PKD"/>
    <property type="match status" value="4"/>
</dbReference>
<name>A0ABW9ZU99_9BACT</name>
<dbReference type="Proteomes" id="UP000753802">
    <property type="component" value="Unassembled WGS sequence"/>
</dbReference>
<dbReference type="InterPro" id="IPR013783">
    <property type="entry name" value="Ig-like_fold"/>
</dbReference>
<organism evidence="3 4">
    <name type="scientific">Sediminibacterium roseum</name>
    <dbReference type="NCBI Taxonomy" id="1978412"/>
    <lineage>
        <taxon>Bacteria</taxon>
        <taxon>Pseudomonadati</taxon>
        <taxon>Bacteroidota</taxon>
        <taxon>Chitinophagia</taxon>
        <taxon>Chitinophagales</taxon>
        <taxon>Chitinophagaceae</taxon>
        <taxon>Sediminibacterium</taxon>
    </lineage>
</organism>
<feature type="domain" description="PKD" evidence="2">
    <location>
        <begin position="715"/>
        <end position="761"/>
    </location>
</feature>
<dbReference type="Gene3D" id="2.60.40.10">
    <property type="entry name" value="Immunoglobulins"/>
    <property type="match status" value="4"/>
</dbReference>
<reference evidence="3 4" key="1">
    <citation type="submission" date="2020-01" db="EMBL/GenBank/DDBJ databases">
        <title>Genome analysis.</title>
        <authorList>
            <person name="Wu S."/>
            <person name="Wang G."/>
        </authorList>
    </citation>
    <scope>NUCLEOTIDE SEQUENCE [LARGE SCALE GENOMIC DNA]</scope>
    <source>
        <strain evidence="3 4">SYL130</strain>
    </source>
</reference>
<dbReference type="SUPFAM" id="SSF49299">
    <property type="entry name" value="PKD domain"/>
    <property type="match status" value="4"/>
</dbReference>
<feature type="signal peptide" evidence="1">
    <location>
        <begin position="1"/>
        <end position="19"/>
    </location>
</feature>
<dbReference type="InterPro" id="IPR000601">
    <property type="entry name" value="PKD_dom"/>
</dbReference>
<evidence type="ECO:0000313" key="3">
    <source>
        <dbReference type="EMBL" id="NCI50055.1"/>
    </source>
</evidence>
<sequence length="1220" mass="129929">MNRAVLSLLIVLGHLVVSAQDFSNKGKEFWIAYPAHVDGASSVMGLYITSSVNTSGTVTLGNGAPINFTVNANVVTRVFLTNGTNNNATAGSSPLFYGSNSAVYLDMSDGIKTGAAIKITSQDPVVVYAHIIKSARSAATLVLPTAVLGSEYIAPSIGSVSLQQAGGGIGEIAVVATQANTVLEITPSVAGRAGKPAGVKFQVTLANAGDCYQFQTQDLGDISGTKISAQGCKPIAVFSATTWSAFDCPGSSGGDNLYQQMFPTRAWGKTFVTAPFYNRTDDIFRIYVQNASTTVSIMEGGVTTTLGTANYNSNGKFYFYRSNKPLMITGSQAISVAQFITSATCKTGCSTNSGSVGCYGDPEMVLLNPVEQTLQNVTFFSALQSYLPSGQSNVVQHYVNLIISKKFISTVKIDNAPPKGMFIDIPGSIYSYLQEDLTASTQSNPIHNISADSNFVAIVYGYGNVESYGYNGGTNVKDFSAGTTFQNPYNRIDSAVTCVNTPLQFSVPLGFMPATLRWDFSAAPNIAPSAGIGPISNPTADSSKTVNGQTVNYFSTGKTFSFANANTASLRDTIKLFTTTAAADGCGTTNQTFSIPVTVKGDLPVAKFAVTPGLCLPDGVKFTDQSSYGSGNIIRWFWDFGDGTTADLRTATVPDKVYAASANYTIKLKVVSDIGCLSGEATQSVLQNEKPTANFSAGTIRCAEQDIVLTDASVSTSGPITQWKWDLGTGTVVNTSNAPVTAKYATDGPQTLTLQVTTASGCKSDVFTQTIDVKPLPAPGFVLPEVCLSDAYAQFRDTTKIKDGSEAQFKWSWNFNVTGVTPGPSVLTSTAQNPQVKYNRSDNYKVSLTVTSKDGCVATGTKDFTVNGSIPKAAFDFANTAPYCGTKPVRIQNNSTVDFGNVTRLEIHWDYANNPTVKETDEDPAPGKLYTHSYTDPASPKTYIVRMVAYSGGTACADFTSKTFTLYPQPKAAFTSSASQLCTGEAVTFTDKSSTGSSAAKTWYWNLGKNSLSNLQNPSKQYNDSGRADVSMYFYNADGCISDTASTSLTIYPNPVVSLKHTDRVLAGGTITITPLFIYGNQLSYKWTPPTYLSSDTAIAPKSIPSDDITYKLTLTAEGGCTASDTIFISVLKGPEVPNAFSPNGDGINDTWKIRYLESYPDASIDVYNRAGQIVFRSIGYGTEWDGSYKGQPLPVGTYYYVINPRNSRPLITGSVTIIK</sequence>
<gene>
    <name evidence="3" type="ORF">GWC95_08985</name>
</gene>
<dbReference type="Pfam" id="PF17517">
    <property type="entry name" value="IgGFc_binding"/>
    <property type="match status" value="1"/>
</dbReference>
<dbReference type="Pfam" id="PF18911">
    <property type="entry name" value="PKD_4"/>
    <property type="match status" value="3"/>
</dbReference>
<dbReference type="PROSITE" id="PS50093">
    <property type="entry name" value="PKD"/>
    <property type="match status" value="3"/>
</dbReference>
<dbReference type="InterPro" id="IPR026341">
    <property type="entry name" value="T9SS_type_B"/>
</dbReference>
<dbReference type="InterPro" id="IPR035234">
    <property type="entry name" value="IgGFc-bd_N"/>
</dbReference>
<feature type="domain" description="PKD" evidence="2">
    <location>
        <begin position="970"/>
        <end position="1051"/>
    </location>
</feature>
<feature type="chain" id="PRO_5046717537" evidence="1">
    <location>
        <begin position="20"/>
        <end position="1220"/>
    </location>
</feature>
<evidence type="ECO:0000259" key="2">
    <source>
        <dbReference type="PROSITE" id="PS50093"/>
    </source>
</evidence>
<dbReference type="InterPro" id="IPR022409">
    <property type="entry name" value="PKD/Chitinase_dom"/>
</dbReference>
<proteinExistence type="predicted"/>
<dbReference type="PANTHER" id="PTHR46534:SF1">
    <property type="entry name" value="IGGFC-BINDING PROTEIN N-TERMINAL DOMAIN-CONTAINING PROTEIN"/>
    <property type="match status" value="1"/>
</dbReference>
<dbReference type="NCBIfam" id="TIGR04131">
    <property type="entry name" value="Bac_Flav_CTERM"/>
    <property type="match status" value="1"/>
</dbReference>
<evidence type="ECO:0000256" key="1">
    <source>
        <dbReference type="SAM" id="SignalP"/>
    </source>
</evidence>
<protein>
    <submittedName>
        <fullName evidence="3">T9SS type B sorting domain-containing protein</fullName>
    </submittedName>
</protein>
<keyword evidence="1" id="KW-0732">Signal</keyword>
<dbReference type="EMBL" id="JAACJS010000012">
    <property type="protein sequence ID" value="NCI50055.1"/>
    <property type="molecule type" value="Genomic_DNA"/>
</dbReference>